<comment type="caution">
    <text evidence="5">The sequence shown here is derived from an EMBL/GenBank/DDBJ whole genome shotgun (WGS) entry which is preliminary data.</text>
</comment>
<dbReference type="InterPro" id="IPR020084">
    <property type="entry name" value="NUDIX_hydrolase_CS"/>
</dbReference>
<keyword evidence="3" id="KW-0460">Magnesium</keyword>
<accession>A0A542ZPK1</accession>
<evidence type="ECO:0000313" key="5">
    <source>
        <dbReference type="EMBL" id="TQL62295.1"/>
    </source>
</evidence>
<keyword evidence="6" id="KW-1185">Reference proteome</keyword>
<dbReference type="PANTHER" id="PTHR43046">
    <property type="entry name" value="GDP-MANNOSE MANNOSYL HYDROLASE"/>
    <property type="match status" value="1"/>
</dbReference>
<sequence>MTDFQVKVHVNGHIGRLEWSAAVNQETLDRAVSMAADDVLIGRGVHRVEVGLPAPDVKARRAVIRAGFRQEGVRRDAMATDDGYVDVVLYSRLVGDIVTGQGGFSGVMNSVLATKRVIAHCIFRDRRGRILLCNTHYKPDYELPGGVVEKHESPRIGVIREVAEEIGLEITAPALRIVDWLPPALGWDDALQFLYDGGTIDDAQIAGLRRQESEIASLHWVSVDDLGDVMSERSTARIKQALDLDDGQTLMLEDGMPVASDIDPSDPEEH</sequence>
<dbReference type="CDD" id="cd18876">
    <property type="entry name" value="NUDIX_Hydrolase"/>
    <property type="match status" value="1"/>
</dbReference>
<dbReference type="AlphaFoldDB" id="A0A542ZPK1"/>
<feature type="domain" description="Nudix hydrolase" evidence="4">
    <location>
        <begin position="113"/>
        <end position="243"/>
    </location>
</feature>
<evidence type="ECO:0000313" key="6">
    <source>
        <dbReference type="Proteomes" id="UP000316196"/>
    </source>
</evidence>
<protein>
    <submittedName>
        <fullName evidence="5">8-oxo-dGTP pyrophosphatase MutT (NUDIX family)</fullName>
    </submittedName>
</protein>
<dbReference type="PROSITE" id="PS00893">
    <property type="entry name" value="NUDIX_BOX"/>
    <property type="match status" value="1"/>
</dbReference>
<dbReference type="GO" id="GO:0016787">
    <property type="term" value="F:hydrolase activity"/>
    <property type="evidence" value="ECO:0007669"/>
    <property type="project" value="UniProtKB-KW"/>
</dbReference>
<evidence type="ECO:0000256" key="2">
    <source>
        <dbReference type="ARBA" id="ARBA00022801"/>
    </source>
</evidence>
<dbReference type="RefSeq" id="WP_170209880.1">
    <property type="nucleotide sequence ID" value="NZ_BAAAMD010000003.1"/>
</dbReference>
<proteinExistence type="predicted"/>
<evidence type="ECO:0000256" key="3">
    <source>
        <dbReference type="ARBA" id="ARBA00022842"/>
    </source>
</evidence>
<dbReference type="Proteomes" id="UP000316196">
    <property type="component" value="Unassembled WGS sequence"/>
</dbReference>
<dbReference type="Pfam" id="PF00293">
    <property type="entry name" value="NUDIX"/>
    <property type="match status" value="1"/>
</dbReference>
<dbReference type="SUPFAM" id="SSF55729">
    <property type="entry name" value="Acyl-CoA N-acyltransferases (Nat)"/>
    <property type="match status" value="1"/>
</dbReference>
<name>A0A542ZPK1_9ACTN</name>
<dbReference type="SUPFAM" id="SSF55811">
    <property type="entry name" value="Nudix"/>
    <property type="match status" value="1"/>
</dbReference>
<dbReference type="Gene3D" id="3.90.79.10">
    <property type="entry name" value="Nucleoside Triphosphate Pyrophosphohydrolase"/>
    <property type="match status" value="1"/>
</dbReference>
<dbReference type="EMBL" id="VFOR01000001">
    <property type="protein sequence ID" value="TQL62295.1"/>
    <property type="molecule type" value="Genomic_DNA"/>
</dbReference>
<dbReference type="PROSITE" id="PS51462">
    <property type="entry name" value="NUDIX"/>
    <property type="match status" value="1"/>
</dbReference>
<gene>
    <name evidence="5" type="ORF">FB460_0066</name>
</gene>
<evidence type="ECO:0000256" key="1">
    <source>
        <dbReference type="ARBA" id="ARBA00001946"/>
    </source>
</evidence>
<comment type="cofactor">
    <cofactor evidence="1">
        <name>Mg(2+)</name>
        <dbReference type="ChEBI" id="CHEBI:18420"/>
    </cofactor>
</comment>
<evidence type="ECO:0000259" key="4">
    <source>
        <dbReference type="PROSITE" id="PS51462"/>
    </source>
</evidence>
<keyword evidence="2" id="KW-0378">Hydrolase</keyword>
<dbReference type="InterPro" id="IPR000086">
    <property type="entry name" value="NUDIX_hydrolase_dom"/>
</dbReference>
<reference evidence="5 6" key="1">
    <citation type="submission" date="2019-06" db="EMBL/GenBank/DDBJ databases">
        <title>Sequencing the genomes of 1000 actinobacteria strains.</title>
        <authorList>
            <person name="Klenk H.-P."/>
        </authorList>
    </citation>
    <scope>NUCLEOTIDE SEQUENCE [LARGE SCALE GENOMIC DNA]</scope>
    <source>
        <strain evidence="5 6">DSM 8251</strain>
    </source>
</reference>
<organism evidence="5 6">
    <name type="scientific">Propioniferax innocua</name>
    <dbReference type="NCBI Taxonomy" id="1753"/>
    <lineage>
        <taxon>Bacteria</taxon>
        <taxon>Bacillati</taxon>
        <taxon>Actinomycetota</taxon>
        <taxon>Actinomycetes</taxon>
        <taxon>Propionibacteriales</taxon>
        <taxon>Propionibacteriaceae</taxon>
        <taxon>Propioniferax</taxon>
    </lineage>
</organism>
<dbReference type="Gene3D" id="3.40.630.30">
    <property type="match status" value="1"/>
</dbReference>
<dbReference type="PANTHER" id="PTHR43046:SF12">
    <property type="entry name" value="GDP-MANNOSE MANNOSYL HYDROLASE"/>
    <property type="match status" value="1"/>
</dbReference>
<dbReference type="InterPro" id="IPR015797">
    <property type="entry name" value="NUDIX_hydrolase-like_dom_sf"/>
</dbReference>
<dbReference type="InterPro" id="IPR016181">
    <property type="entry name" value="Acyl_CoA_acyltransferase"/>
</dbReference>